<evidence type="ECO:0000256" key="6">
    <source>
        <dbReference type="SAM" id="MobiDB-lite"/>
    </source>
</evidence>
<keyword evidence="3 5" id="KW-0963">Cytoplasm</keyword>
<dbReference type="InterPro" id="IPR002661">
    <property type="entry name" value="Ribosome_recyc_fac"/>
</dbReference>
<organism evidence="8">
    <name type="scientific">candidate division WOR-3 bacterium</name>
    <dbReference type="NCBI Taxonomy" id="2052148"/>
    <lineage>
        <taxon>Bacteria</taxon>
        <taxon>Bacteria division WOR-3</taxon>
    </lineage>
</organism>
<dbReference type="NCBIfam" id="TIGR00496">
    <property type="entry name" value="frr"/>
    <property type="match status" value="1"/>
</dbReference>
<dbReference type="InterPro" id="IPR023584">
    <property type="entry name" value="Ribosome_recyc_fac_dom"/>
</dbReference>
<sequence length="185" mass="21339">MLEEVYKNTRAKMQKTVELLAQEFARLRTARANPAILDGVRVNYYGSTVPLKQIAAISIPDPRQIVVQPWDRSAIPEIEKAIYKADIGLTPQVETNLIRIPIPALTEERRKELVKLCAKLAEDARVAIRNIRRESNEQIKKMEKEKKISEDDSKQGTKKVQDLTDEFIKNIDDLFVRKEKEILEK</sequence>
<gene>
    <name evidence="5" type="primary">frr</name>
    <name evidence="8" type="ORF">ENW73_02415</name>
</gene>
<comment type="caution">
    <text evidence="8">The sequence shown here is derived from an EMBL/GenBank/DDBJ whole genome shotgun (WGS) entry which is preliminary data.</text>
</comment>
<name>A0A7C6A8E0_UNCW3</name>
<comment type="function">
    <text evidence="5">Responsible for the release of ribosomes from messenger RNA at the termination of protein biosynthesis. May increase the efficiency of translation by recycling ribosomes from one round of translation to another.</text>
</comment>
<dbReference type="GO" id="GO:0005737">
    <property type="term" value="C:cytoplasm"/>
    <property type="evidence" value="ECO:0007669"/>
    <property type="project" value="UniProtKB-SubCell"/>
</dbReference>
<dbReference type="FunFam" id="3.30.1360.40:FF:000001">
    <property type="entry name" value="Ribosome-recycling factor"/>
    <property type="match status" value="1"/>
</dbReference>
<comment type="similarity">
    <text evidence="2 5">Belongs to the RRF family.</text>
</comment>
<accession>A0A7C6A8E0</accession>
<evidence type="ECO:0000313" key="8">
    <source>
        <dbReference type="EMBL" id="HHS51708.1"/>
    </source>
</evidence>
<dbReference type="GO" id="GO:0006415">
    <property type="term" value="P:translational termination"/>
    <property type="evidence" value="ECO:0007669"/>
    <property type="project" value="UniProtKB-UniRule"/>
</dbReference>
<reference evidence="8" key="1">
    <citation type="journal article" date="2020" name="mSystems">
        <title>Genome- and Community-Level Interaction Insights into Carbon Utilization and Element Cycling Functions of Hydrothermarchaeota in Hydrothermal Sediment.</title>
        <authorList>
            <person name="Zhou Z."/>
            <person name="Liu Y."/>
            <person name="Xu W."/>
            <person name="Pan J."/>
            <person name="Luo Z.H."/>
            <person name="Li M."/>
        </authorList>
    </citation>
    <scope>NUCLEOTIDE SEQUENCE [LARGE SCALE GENOMIC DNA]</scope>
    <source>
        <strain evidence="8">SpSt-876</strain>
    </source>
</reference>
<feature type="domain" description="Ribosome recycling factor" evidence="7">
    <location>
        <begin position="21"/>
        <end position="183"/>
    </location>
</feature>
<evidence type="ECO:0000256" key="1">
    <source>
        <dbReference type="ARBA" id="ARBA00004496"/>
    </source>
</evidence>
<evidence type="ECO:0000256" key="4">
    <source>
        <dbReference type="ARBA" id="ARBA00022917"/>
    </source>
</evidence>
<dbReference type="GO" id="GO:0043023">
    <property type="term" value="F:ribosomal large subunit binding"/>
    <property type="evidence" value="ECO:0007669"/>
    <property type="project" value="TreeGrafter"/>
</dbReference>
<dbReference type="HAMAP" id="MF_00040">
    <property type="entry name" value="RRF"/>
    <property type="match status" value="1"/>
</dbReference>
<dbReference type="Pfam" id="PF01765">
    <property type="entry name" value="RRF"/>
    <property type="match status" value="1"/>
</dbReference>
<dbReference type="AlphaFoldDB" id="A0A7C6A8E0"/>
<evidence type="ECO:0000256" key="5">
    <source>
        <dbReference type="HAMAP-Rule" id="MF_00040"/>
    </source>
</evidence>
<dbReference type="EMBL" id="DTLI01000057">
    <property type="protein sequence ID" value="HHS51708.1"/>
    <property type="molecule type" value="Genomic_DNA"/>
</dbReference>
<dbReference type="PANTHER" id="PTHR20982">
    <property type="entry name" value="RIBOSOME RECYCLING FACTOR"/>
    <property type="match status" value="1"/>
</dbReference>
<dbReference type="CDD" id="cd00520">
    <property type="entry name" value="RRF"/>
    <property type="match status" value="1"/>
</dbReference>
<dbReference type="PANTHER" id="PTHR20982:SF3">
    <property type="entry name" value="MITOCHONDRIAL RIBOSOME RECYCLING FACTOR PSEUDO 1"/>
    <property type="match status" value="1"/>
</dbReference>
<evidence type="ECO:0000259" key="7">
    <source>
        <dbReference type="Pfam" id="PF01765"/>
    </source>
</evidence>
<dbReference type="SUPFAM" id="SSF55194">
    <property type="entry name" value="Ribosome recycling factor, RRF"/>
    <property type="match status" value="1"/>
</dbReference>
<proteinExistence type="inferred from homology"/>
<feature type="region of interest" description="Disordered" evidence="6">
    <location>
        <begin position="139"/>
        <end position="159"/>
    </location>
</feature>
<evidence type="ECO:0000256" key="2">
    <source>
        <dbReference type="ARBA" id="ARBA00005912"/>
    </source>
</evidence>
<keyword evidence="4 5" id="KW-0648">Protein biosynthesis</keyword>
<dbReference type="FunFam" id="1.10.132.20:FF:000001">
    <property type="entry name" value="Ribosome-recycling factor"/>
    <property type="match status" value="1"/>
</dbReference>
<dbReference type="Gene3D" id="3.30.1360.40">
    <property type="match status" value="1"/>
</dbReference>
<dbReference type="InterPro" id="IPR036191">
    <property type="entry name" value="RRF_sf"/>
</dbReference>
<comment type="subcellular location">
    <subcellularLocation>
        <location evidence="1 5">Cytoplasm</location>
    </subcellularLocation>
</comment>
<evidence type="ECO:0000256" key="3">
    <source>
        <dbReference type="ARBA" id="ARBA00022490"/>
    </source>
</evidence>
<dbReference type="Gene3D" id="1.10.132.20">
    <property type="entry name" value="Ribosome-recycling factor"/>
    <property type="match status" value="1"/>
</dbReference>
<protein>
    <recommendedName>
        <fullName evidence="5">Ribosome-recycling factor</fullName>
        <shortName evidence="5">RRF</shortName>
    </recommendedName>
    <alternativeName>
        <fullName evidence="5">Ribosome-releasing factor</fullName>
    </alternativeName>
</protein>